<evidence type="ECO:0000313" key="8">
    <source>
        <dbReference type="Proteomes" id="UP000683000"/>
    </source>
</evidence>
<dbReference type="Proteomes" id="UP000683000">
    <property type="component" value="Unassembled WGS sequence"/>
</dbReference>
<sequence length="113" mass="12768">MSYKPSYYHRPGVIDLNAKFVPSLLKTAIYLLGLSQQVSTFAINFQGRPFHTGIHENFKLYWGIVGASAVTFSGSTDFLPELNRWLQIVEMDTAFKVKLTSVMVVDFTGCWVI</sequence>
<dbReference type="GO" id="GO:0015662">
    <property type="term" value="F:P-type ion transporter activity"/>
    <property type="evidence" value="ECO:0007669"/>
    <property type="project" value="TreeGrafter"/>
</dbReference>
<accession>A0A8I3A7F6</accession>
<keyword evidence="4" id="KW-0067">ATP-binding</keyword>
<dbReference type="GO" id="GO:0005524">
    <property type="term" value="F:ATP binding"/>
    <property type="evidence" value="ECO:0007669"/>
    <property type="project" value="UniProtKB-KW"/>
</dbReference>
<dbReference type="OrthoDB" id="48943at2759"/>
<dbReference type="GO" id="GO:0019829">
    <property type="term" value="F:ATPase-coupled monoatomic cation transmembrane transporter activity"/>
    <property type="evidence" value="ECO:0007669"/>
    <property type="project" value="TreeGrafter"/>
</dbReference>
<evidence type="ECO:0000313" key="7">
    <source>
        <dbReference type="EMBL" id="KAG6372936.1"/>
    </source>
</evidence>
<dbReference type="AlphaFoldDB" id="A0A8I3A7F6"/>
<dbReference type="PANTHER" id="PTHR45630">
    <property type="entry name" value="CATION-TRANSPORTING ATPASE-RELATED"/>
    <property type="match status" value="1"/>
</dbReference>
<evidence type="ECO:0000256" key="3">
    <source>
        <dbReference type="ARBA" id="ARBA00022741"/>
    </source>
</evidence>
<keyword evidence="2" id="KW-0479">Metal-binding</keyword>
<keyword evidence="6" id="KW-1278">Translocase</keyword>
<comment type="subcellular location">
    <subcellularLocation>
        <location evidence="1">Membrane</location>
        <topology evidence="1">Multi-pass membrane protein</topology>
    </subcellularLocation>
</comment>
<comment type="caution">
    <text evidence="7">The sequence shown here is derived from an EMBL/GenBank/DDBJ whole genome shotgun (WGS) entry which is preliminary data.</text>
</comment>
<protein>
    <submittedName>
        <fullName evidence="7">Uncharacterized protein</fullName>
    </submittedName>
</protein>
<gene>
    <name evidence="7" type="ORF">JVT61DRAFT_6972</name>
</gene>
<dbReference type="GO" id="GO:0006874">
    <property type="term" value="P:intracellular calcium ion homeostasis"/>
    <property type="evidence" value="ECO:0007669"/>
    <property type="project" value="TreeGrafter"/>
</dbReference>
<keyword evidence="8" id="KW-1185">Reference proteome</keyword>
<reference evidence="7" key="1">
    <citation type="submission" date="2021-03" db="EMBL/GenBank/DDBJ databases">
        <title>Evolutionary innovations through gain and loss of genes in the ectomycorrhizal Boletales.</title>
        <authorList>
            <person name="Wu G."/>
            <person name="Miyauchi S."/>
            <person name="Morin E."/>
            <person name="Yang Z.-L."/>
            <person name="Xu J."/>
            <person name="Martin F.M."/>
        </authorList>
    </citation>
    <scope>NUCLEOTIDE SEQUENCE</scope>
    <source>
        <strain evidence="7">BR01</strain>
    </source>
</reference>
<evidence type="ECO:0000256" key="6">
    <source>
        <dbReference type="ARBA" id="ARBA00022967"/>
    </source>
</evidence>
<keyword evidence="5" id="KW-0460">Magnesium</keyword>
<evidence type="ECO:0000256" key="1">
    <source>
        <dbReference type="ARBA" id="ARBA00004141"/>
    </source>
</evidence>
<dbReference type="EMBL" id="JAGFBS010000024">
    <property type="protein sequence ID" value="KAG6372936.1"/>
    <property type="molecule type" value="Genomic_DNA"/>
</dbReference>
<organism evidence="7 8">
    <name type="scientific">Boletus reticuloceps</name>
    <dbReference type="NCBI Taxonomy" id="495285"/>
    <lineage>
        <taxon>Eukaryota</taxon>
        <taxon>Fungi</taxon>
        <taxon>Dikarya</taxon>
        <taxon>Basidiomycota</taxon>
        <taxon>Agaricomycotina</taxon>
        <taxon>Agaricomycetes</taxon>
        <taxon>Agaricomycetidae</taxon>
        <taxon>Boletales</taxon>
        <taxon>Boletineae</taxon>
        <taxon>Boletaceae</taxon>
        <taxon>Boletoideae</taxon>
        <taxon>Boletus</taxon>
    </lineage>
</organism>
<evidence type="ECO:0000256" key="2">
    <source>
        <dbReference type="ARBA" id="ARBA00022723"/>
    </source>
</evidence>
<name>A0A8I3A7F6_9AGAM</name>
<keyword evidence="3" id="KW-0547">Nucleotide-binding</keyword>
<evidence type="ECO:0000256" key="4">
    <source>
        <dbReference type="ARBA" id="ARBA00022840"/>
    </source>
</evidence>
<evidence type="ECO:0000256" key="5">
    <source>
        <dbReference type="ARBA" id="ARBA00022842"/>
    </source>
</evidence>
<proteinExistence type="predicted"/>
<dbReference type="PANTHER" id="PTHR45630:SF7">
    <property type="entry name" value="ENDOPLASMIC RETICULUM TRANSMEMBRANE HELIX TRANSLOCASE"/>
    <property type="match status" value="1"/>
</dbReference>
<dbReference type="GO" id="GO:0005789">
    <property type="term" value="C:endoplasmic reticulum membrane"/>
    <property type="evidence" value="ECO:0007669"/>
    <property type="project" value="TreeGrafter"/>
</dbReference>
<dbReference type="GO" id="GO:0046872">
    <property type="term" value="F:metal ion binding"/>
    <property type="evidence" value="ECO:0007669"/>
    <property type="project" value="UniProtKB-KW"/>
</dbReference>
<dbReference type="InterPro" id="IPR006544">
    <property type="entry name" value="P-type_TPase_V"/>
</dbReference>